<evidence type="ECO:0000313" key="2">
    <source>
        <dbReference type="EMBL" id="AJF97321.1"/>
    </source>
</evidence>
<dbReference type="KEGG" id="vg:23462238"/>
<reference evidence="2 3" key="1">
    <citation type="journal article" date="2015" name="Parasitol. Res.">
        <title>Viruses in close associations with free-living amoebae.</title>
        <authorList>
            <person name="Scheid P."/>
        </authorList>
    </citation>
    <scope>NUCLEOTIDE SEQUENCE [LARGE SCALE GENOMIC DNA]</scope>
    <source>
        <strain evidence="2">KlaHel</strain>
    </source>
</reference>
<dbReference type="GeneID" id="23462238"/>
<feature type="transmembrane region" description="Helical" evidence="1">
    <location>
        <begin position="34"/>
        <end position="55"/>
    </location>
</feature>
<dbReference type="InterPro" id="IPR045367">
    <property type="entry name" value="DUF5885"/>
</dbReference>
<keyword evidence="1" id="KW-0812">Transmembrane</keyword>
<evidence type="ECO:0008006" key="4">
    <source>
        <dbReference type="Google" id="ProtNLM"/>
    </source>
</evidence>
<keyword evidence="1" id="KW-0472">Membrane</keyword>
<dbReference type="Pfam" id="PF19232">
    <property type="entry name" value="DUF5885"/>
    <property type="match status" value="1"/>
</dbReference>
<dbReference type="RefSeq" id="YP_009119556.1">
    <property type="nucleotide sequence ID" value="NC_026440.1"/>
</dbReference>
<accession>A0A0B5J930</accession>
<organism evidence="2 3">
    <name type="scientific">Pandoravirus inopinatum</name>
    <dbReference type="NCBI Taxonomy" id="1605721"/>
    <lineage>
        <taxon>Viruses</taxon>
        <taxon>Pandoravirus</taxon>
    </lineage>
</organism>
<dbReference type="Proteomes" id="UP000202511">
    <property type="component" value="Segment"/>
</dbReference>
<name>A0A0B5J930_9VIRU</name>
<evidence type="ECO:0000313" key="3">
    <source>
        <dbReference type="Proteomes" id="UP000202511"/>
    </source>
</evidence>
<keyword evidence="1" id="KW-1133">Transmembrane helix</keyword>
<dbReference type="EMBL" id="KP136319">
    <property type="protein sequence ID" value="AJF97321.1"/>
    <property type="molecule type" value="Genomic_DNA"/>
</dbReference>
<protein>
    <recommendedName>
        <fullName evidence="4">EGF-like domain-containing protein</fullName>
    </recommendedName>
</protein>
<sequence>MAAAAPTATTPLDALVQEQLEQDRHTQSSRRTGIIVAIVLIAVLAAIGVAVWLYGRRGTNGGGGNNPTNPDDCTPPCGSGTVCIDKQCKANALSCTSDSQCGTCMTCVAGKCTPKASCCGGVTCGAGQTCDAKTNTCVYVKGYCSADHPCGSGFVCDTAKNACIAEPPYGPGTGPHASGCVRGFGNWVATRDPATGDAVWACSCVNGSLYNPGHGCSPLADQTVCTAANLDPSALVPASKVPAFSNYGWGDHPVLINPSTAGDAVPSPLGGGVCPCKSGWGGGTCTTDQSCSGNGRWTGDTTGCACFSCHNSGGRENGATYRWTGRRCDSLADCKIIINGGPASGQHFRKLQRVRGVHAQRVAQCALLPGRRRDPDGRRLCARAPTKDTGPTCRGASRAKSRRTALFLIPMGSPAFFFPPYQKKRNSAPTMSPM</sequence>
<proteinExistence type="predicted"/>
<evidence type="ECO:0000256" key="1">
    <source>
        <dbReference type="SAM" id="Phobius"/>
    </source>
</evidence>